<reference evidence="1 2" key="1">
    <citation type="submission" date="2016-05" db="EMBL/GenBank/DDBJ databases">
        <title>Genomic and physiological characterization of Planctopirus sp. isolated from fresh water lake.</title>
        <authorList>
            <person name="Subhash Y."/>
            <person name="Ramana C."/>
        </authorList>
    </citation>
    <scope>NUCLEOTIDE SEQUENCE [LARGE SCALE GENOMIC DNA]</scope>
    <source>
        <strain evidence="1 2">JC280</strain>
    </source>
</reference>
<dbReference type="EMBL" id="LYDR01000039">
    <property type="protein sequence ID" value="ODA34987.1"/>
    <property type="molecule type" value="Genomic_DNA"/>
</dbReference>
<sequence>MSFPATGRKLLLCLWAIVAVVTPGCFGVSDAPALGLVSGTILLEGEPVSGVRVTFHPDQGRPAFGITNASGQYELTYIRETRGCKVGHCRVVLGSGEEGLDNTSAEGDGAAQFETAADEKWLPARYTTASTLEADVKPGKNVIDFNLTK</sequence>
<evidence type="ECO:0000313" key="2">
    <source>
        <dbReference type="Proteomes" id="UP000094828"/>
    </source>
</evidence>
<evidence type="ECO:0008006" key="3">
    <source>
        <dbReference type="Google" id="ProtNLM"/>
    </source>
</evidence>
<name>A0A1C3EP16_9PLAN</name>
<accession>A0A1C3EP16</accession>
<proteinExistence type="predicted"/>
<evidence type="ECO:0000313" key="1">
    <source>
        <dbReference type="EMBL" id="ODA34987.1"/>
    </source>
</evidence>
<gene>
    <name evidence="1" type="ORF">A6X21_02795</name>
</gene>
<protein>
    <recommendedName>
        <fullName evidence="3">Carboxypeptidase regulatory-like domain-containing protein</fullName>
    </recommendedName>
</protein>
<dbReference type="Proteomes" id="UP000094828">
    <property type="component" value="Unassembled WGS sequence"/>
</dbReference>
<keyword evidence="2" id="KW-1185">Reference proteome</keyword>
<organism evidence="1 2">
    <name type="scientific">Planctopirus hydrillae</name>
    <dbReference type="NCBI Taxonomy" id="1841610"/>
    <lineage>
        <taxon>Bacteria</taxon>
        <taxon>Pseudomonadati</taxon>
        <taxon>Planctomycetota</taxon>
        <taxon>Planctomycetia</taxon>
        <taxon>Planctomycetales</taxon>
        <taxon>Planctomycetaceae</taxon>
        <taxon>Planctopirus</taxon>
    </lineage>
</organism>
<comment type="caution">
    <text evidence="1">The sequence shown here is derived from an EMBL/GenBank/DDBJ whole genome shotgun (WGS) entry which is preliminary data.</text>
</comment>
<dbReference type="AlphaFoldDB" id="A0A1C3EP16"/>
<dbReference type="STRING" id="1841610.A6X21_02795"/>